<dbReference type="PROSITE" id="PS50181">
    <property type="entry name" value="FBOX"/>
    <property type="match status" value="1"/>
</dbReference>
<dbReference type="GO" id="GO:0006508">
    <property type="term" value="P:proteolysis"/>
    <property type="evidence" value="ECO:0007669"/>
    <property type="project" value="UniProtKB-KW"/>
</dbReference>
<evidence type="ECO:0000313" key="12">
    <source>
        <dbReference type="Proteomes" id="UP000518752"/>
    </source>
</evidence>
<comment type="caution">
    <text evidence="11">The sequence shown here is derived from an EMBL/GenBank/DDBJ whole genome shotgun (WGS) entry which is preliminary data.</text>
</comment>
<evidence type="ECO:0000256" key="7">
    <source>
        <dbReference type="ARBA" id="ARBA00023049"/>
    </source>
</evidence>
<dbReference type="AlphaFoldDB" id="A0A8H5H3R2"/>
<gene>
    <name evidence="11" type="ORF">D9757_008818</name>
</gene>
<dbReference type="OrthoDB" id="10013407at2759"/>
<dbReference type="GO" id="GO:0008235">
    <property type="term" value="F:metalloexopeptidase activity"/>
    <property type="evidence" value="ECO:0007669"/>
    <property type="project" value="InterPro"/>
</dbReference>
<dbReference type="CDD" id="cd09917">
    <property type="entry name" value="F-box_SF"/>
    <property type="match status" value="1"/>
</dbReference>
<protein>
    <recommendedName>
        <fullName evidence="8">Peptide hydrolase</fullName>
        <ecNumber evidence="8">3.4.-.-</ecNumber>
    </recommendedName>
</protein>
<dbReference type="PROSITE" id="PS50853">
    <property type="entry name" value="FN3"/>
    <property type="match status" value="1"/>
</dbReference>
<evidence type="ECO:0000256" key="8">
    <source>
        <dbReference type="RuleBase" id="RU361240"/>
    </source>
</evidence>
<dbReference type="InterPro" id="IPR013783">
    <property type="entry name" value="Ig-like_fold"/>
</dbReference>
<evidence type="ECO:0000313" key="11">
    <source>
        <dbReference type="EMBL" id="KAF5376000.1"/>
    </source>
</evidence>
<dbReference type="InterPro" id="IPR007484">
    <property type="entry name" value="Peptidase_M28"/>
</dbReference>
<dbReference type="PANTHER" id="PTHR12147:SF26">
    <property type="entry name" value="PEPTIDASE M28 DOMAIN-CONTAINING PROTEIN"/>
    <property type="match status" value="1"/>
</dbReference>
<dbReference type="PANTHER" id="PTHR12147">
    <property type="entry name" value="METALLOPEPTIDASE M28 FAMILY MEMBER"/>
    <property type="match status" value="1"/>
</dbReference>
<evidence type="ECO:0000256" key="1">
    <source>
        <dbReference type="ARBA" id="ARBA00001947"/>
    </source>
</evidence>
<evidence type="ECO:0000256" key="6">
    <source>
        <dbReference type="ARBA" id="ARBA00022833"/>
    </source>
</evidence>
<dbReference type="InterPro" id="IPR045175">
    <property type="entry name" value="M28_fam"/>
</dbReference>
<dbReference type="Gene3D" id="3.40.630.10">
    <property type="entry name" value="Zn peptidases"/>
    <property type="match status" value="1"/>
</dbReference>
<comment type="similarity">
    <text evidence="2">Belongs to the peptidase M28 family. M28B subfamily.</text>
</comment>
<dbReference type="SUPFAM" id="SSF81383">
    <property type="entry name" value="F-box domain"/>
    <property type="match status" value="1"/>
</dbReference>
<comment type="cofactor">
    <cofactor evidence="1">
        <name>Zn(2+)</name>
        <dbReference type="ChEBI" id="CHEBI:29105"/>
    </cofactor>
</comment>
<evidence type="ECO:0000256" key="3">
    <source>
        <dbReference type="ARBA" id="ARBA00022670"/>
    </source>
</evidence>
<dbReference type="InterPro" id="IPR003961">
    <property type="entry name" value="FN3_dom"/>
</dbReference>
<dbReference type="SUPFAM" id="SSF53187">
    <property type="entry name" value="Zn-dependent exopeptidases"/>
    <property type="match status" value="1"/>
</dbReference>
<evidence type="ECO:0000256" key="4">
    <source>
        <dbReference type="ARBA" id="ARBA00022723"/>
    </source>
</evidence>
<evidence type="ECO:0000256" key="2">
    <source>
        <dbReference type="ARBA" id="ARBA00005634"/>
    </source>
</evidence>
<sequence length="725" mass="80401">MRTRTSARLTNDNFSVLRPDVNDSFVLSSDESEAENFQVKYGPRNLGGLKEEKKSDTPKEIAKGRRGLRGKLEKINTLPLDIVLEIYSHLDPLDVLRLFRTSKDIRSFLMTRTNAIVWRKARSNVPDLPPLPLDLSEPQYASLAFESYCHICLRKPCENVFWQCRVRCCTRCFSTAFSSRPNLHSIWHRSYAGTFLVFDKIAPYIPYVSVTPWKGPWGGEDKVYFPPNIRALRHEYRRLRKGELILEDWVSQKKYRFECLMTVRSIIHQAFVTFHIHTESIELFAALTQLSHPQDPLTPDTWPPGPGQLLVPQQPNEELTKILNQIDPVRIEKIINKLVSFGTRSTLSSQTDPVRGIGASRDWIASQMRDFAATSGGRMTVDVPSYTQTAASQIPTDTVISNIVATLKGSVEPDRVYVVSGHYDSRNTNDTDGIADAPGADDDGSGVAISMELARIMATHDSKSTIMFVAVAGEEQGLYGSNFMAQTLRAAGIDVQGMLDNDIVGASKGSTGPAGDTNSIEDPFSIRMFVQGVPTTETLAQIQSRVSIGAENDSPARQLVQTIWRPDRFLRGGDHESFLKAGYPAVRFTEPNEDFAHQHQNVRVENGVQFGDLAEFCDFEFNARVGKVNGAVIWSLAQAPGTPTNVAMDTSVLTNNSTLTWQAVPNAASYEIVWRASDVMQWTHVIPVGNVTKATVLLPKDNAQLAVRAVGSDGFKSPAGFPFSG</sequence>
<dbReference type="EMBL" id="JAACJN010000093">
    <property type="protein sequence ID" value="KAF5376000.1"/>
    <property type="molecule type" value="Genomic_DNA"/>
</dbReference>
<dbReference type="Gene3D" id="2.60.40.10">
    <property type="entry name" value="Immunoglobulins"/>
    <property type="match status" value="1"/>
</dbReference>
<evidence type="ECO:0000259" key="10">
    <source>
        <dbReference type="PROSITE" id="PS50853"/>
    </source>
</evidence>
<evidence type="ECO:0000256" key="5">
    <source>
        <dbReference type="ARBA" id="ARBA00022801"/>
    </source>
</evidence>
<dbReference type="Pfam" id="PF04389">
    <property type="entry name" value="Peptidase_M28"/>
    <property type="match status" value="1"/>
</dbReference>
<dbReference type="CDD" id="cd00063">
    <property type="entry name" value="FN3"/>
    <property type="match status" value="1"/>
</dbReference>
<dbReference type="EC" id="3.4.-.-" evidence="8"/>
<keyword evidence="5 8" id="KW-0378">Hydrolase</keyword>
<organism evidence="11 12">
    <name type="scientific">Collybiopsis confluens</name>
    <dbReference type="NCBI Taxonomy" id="2823264"/>
    <lineage>
        <taxon>Eukaryota</taxon>
        <taxon>Fungi</taxon>
        <taxon>Dikarya</taxon>
        <taxon>Basidiomycota</taxon>
        <taxon>Agaricomycotina</taxon>
        <taxon>Agaricomycetes</taxon>
        <taxon>Agaricomycetidae</taxon>
        <taxon>Agaricales</taxon>
        <taxon>Marasmiineae</taxon>
        <taxon>Omphalotaceae</taxon>
        <taxon>Collybiopsis</taxon>
    </lineage>
</organism>
<proteinExistence type="inferred from homology"/>
<keyword evidence="6 8" id="KW-0862">Zinc</keyword>
<dbReference type="InterPro" id="IPR036047">
    <property type="entry name" value="F-box-like_dom_sf"/>
</dbReference>
<keyword evidence="3 8" id="KW-0645">Protease</keyword>
<keyword evidence="12" id="KW-1185">Reference proteome</keyword>
<keyword evidence="4 8" id="KW-0479">Metal-binding</keyword>
<name>A0A8H5H3R2_9AGAR</name>
<dbReference type="InterPro" id="IPR001810">
    <property type="entry name" value="F-box_dom"/>
</dbReference>
<feature type="domain" description="Fibronectin type-III" evidence="10">
    <location>
        <begin position="639"/>
        <end position="725"/>
    </location>
</feature>
<evidence type="ECO:0000259" key="9">
    <source>
        <dbReference type="PROSITE" id="PS50181"/>
    </source>
</evidence>
<feature type="domain" description="F-box" evidence="9">
    <location>
        <begin position="72"/>
        <end position="121"/>
    </location>
</feature>
<reference evidence="11 12" key="1">
    <citation type="journal article" date="2020" name="ISME J.">
        <title>Uncovering the hidden diversity of litter-decomposition mechanisms in mushroom-forming fungi.</title>
        <authorList>
            <person name="Floudas D."/>
            <person name="Bentzer J."/>
            <person name="Ahren D."/>
            <person name="Johansson T."/>
            <person name="Persson P."/>
            <person name="Tunlid A."/>
        </authorList>
    </citation>
    <scope>NUCLEOTIDE SEQUENCE [LARGE SCALE GENOMIC DNA]</scope>
    <source>
        <strain evidence="11 12">CBS 406.79</strain>
    </source>
</reference>
<dbReference type="GO" id="GO:0046872">
    <property type="term" value="F:metal ion binding"/>
    <property type="evidence" value="ECO:0007669"/>
    <property type="project" value="UniProtKB-KW"/>
</dbReference>
<keyword evidence="7" id="KW-0482">Metalloprotease</keyword>
<accession>A0A8H5H3R2</accession>
<dbReference type="Proteomes" id="UP000518752">
    <property type="component" value="Unassembled WGS sequence"/>
</dbReference>